<dbReference type="AlphaFoldDB" id="A0A8H5ELD1"/>
<dbReference type="GO" id="GO:0005524">
    <property type="term" value="F:ATP binding"/>
    <property type="evidence" value="ECO:0007669"/>
    <property type="project" value="UniProtKB-KW"/>
</dbReference>
<evidence type="ECO:0000256" key="6">
    <source>
        <dbReference type="SAM" id="MobiDB-lite"/>
    </source>
</evidence>
<dbReference type="CDD" id="cd18808">
    <property type="entry name" value="SF1_C_Upf1"/>
    <property type="match status" value="1"/>
</dbReference>
<proteinExistence type="inferred from homology"/>
<dbReference type="PANTHER" id="PTHR43788:SF8">
    <property type="entry name" value="DNA-BINDING PROTEIN SMUBP-2"/>
    <property type="match status" value="1"/>
</dbReference>
<evidence type="ECO:0000256" key="3">
    <source>
        <dbReference type="ARBA" id="ARBA00022801"/>
    </source>
</evidence>
<name>A0A8H5ELD1_FUSOX</name>
<evidence type="ECO:0000259" key="8">
    <source>
        <dbReference type="Pfam" id="PF13087"/>
    </source>
</evidence>
<protein>
    <recommendedName>
        <fullName evidence="11">DNA2/NAM7 helicase-like C-terminal domain-containing protein</fullName>
    </recommendedName>
</protein>
<evidence type="ECO:0000256" key="1">
    <source>
        <dbReference type="ARBA" id="ARBA00007913"/>
    </source>
</evidence>
<feature type="region of interest" description="Disordered" evidence="6">
    <location>
        <begin position="1"/>
        <end position="33"/>
    </location>
</feature>
<dbReference type="SUPFAM" id="SSF52540">
    <property type="entry name" value="P-loop containing nucleoside triphosphate hydrolases"/>
    <property type="match status" value="1"/>
</dbReference>
<keyword evidence="5" id="KW-0067">ATP-binding</keyword>
<dbReference type="InterPro" id="IPR041677">
    <property type="entry name" value="DNA2/NAM7_AAA_11"/>
</dbReference>
<sequence length="1110" mass="123102">MSQQQKVGSSASGQKKGKTSIPSPTPAPAPLRSSSKECVVFSGLLGSVIASSNKAYGTSCKLGAKFLAVRREDESSWLGFEVTFPIGQGQIDNENLGFGVKHAVDFQCRRPVASDVHSIWVKFPRDDLKLSAEDASESLLARFPGRNKNHKQSLVTVSTKTAATIVGFGVPFLSSDAEVNGWVNDNMPIADSVDLQSFLRQDTFTFLVPQRPSDVVEAFGVETLGPVFRYPYSEDQSWDENRLGQEARSIKGRQFGAQFWHPNDLSHVTAVVQGTAQDVMWLNDRREEIAEMRLPAYFVTPPNGNVARSSSFLVIIAMTMETRKSIDAAWRRLSKDEFPKICLFNSPENEAHHDVWEGKIMSRPNGIPELNDHPTEAFELVVRVYRPPFEKEADPSYFDPILKDHKRKVMAANLFLPSADPTNFAEFGLPCDPDNTKSMMDEKDMTDQQKFVLSQVRDWMALHRALLRGEGFYEWMSKPAPRPIEEALEATTIEDAAPTLRSLPVVNFLEDADEAYANAIVDEALPQDRDRFRYYLENRPLGLGIITAGPGFGKTTAGAAAILAMQSQYGRVFCSAPTNVAVNNVAVRIDLRSRAVTERCNVGKQVGGPTERVRRRLVVRCYKDKHEEEAFRSILEDTSLGDGAAPVLKGRRVSPWRLQQSSTYWLLILLRSPAVRPLHQDDAAILHRWQQAIDKDDGLFALRAVATREMSWKDFLRSKEFSDCMESANGYLKDFPRVADILCATPAASENDKRVHGFKLRAGAVAVDEAANMTRADLLCVWGNTLSPCFVFGDPKQLPPAVIMLNDTWPKKDKNSPPEFINRFGLDGKISALEYLQGSGIPTYRLKMQLRMAQGMFDTVSSVIYPDVPFVYDESRSITFSEFKIGHDLESFARARYPDLAASASGTLTPIFIHCEGARVIRDMTSGAKWSFGQVQVALDFILDLVVDKKIDPARISVIAPYAANVDLINGLRRRSKYATALEKLPRAATIDSFQGQENDLVVAVVGTDEASGPGFTADPQRLNVMLTRAKSGLVLVGNIHVADAVPKVVEKKGKKGKEKEPTFEVITTGGAKAIIKAPELRKFYKGLHDSGRVARVVVENKIKDKGKGK</sequence>
<dbReference type="Pfam" id="PF13086">
    <property type="entry name" value="AAA_11"/>
    <property type="match status" value="1"/>
</dbReference>
<gene>
    <name evidence="9" type="ORF">FOXYS1_6124</name>
</gene>
<dbReference type="EMBL" id="JAAFOW010000966">
    <property type="protein sequence ID" value="KAF5263136.1"/>
    <property type="molecule type" value="Genomic_DNA"/>
</dbReference>
<comment type="similarity">
    <text evidence="1">Belongs to the DNA2/NAM7 helicase family.</text>
</comment>
<dbReference type="InterPro" id="IPR050534">
    <property type="entry name" value="Coronavir_polyprotein_1ab"/>
</dbReference>
<reference evidence="9" key="1">
    <citation type="submission" date="2020-02" db="EMBL/GenBank/DDBJ databases">
        <title>Identification and distribution of gene clusters putatively required for synthesis of sphingolipid metabolism inhibitors in phylogenetically diverse species of the filamentous fungus Fusarium.</title>
        <authorList>
            <person name="Kim H.-S."/>
            <person name="Busman M."/>
            <person name="Brown D.W."/>
            <person name="Divon H."/>
            <person name="Uhlig S."/>
            <person name="Proctor R.H."/>
        </authorList>
    </citation>
    <scope>NUCLEOTIDE SEQUENCE [LARGE SCALE GENOMIC DNA]</scope>
    <source>
        <strain evidence="9">NRRL 39464</strain>
    </source>
</reference>
<feature type="non-terminal residue" evidence="9">
    <location>
        <position position="1110"/>
    </location>
</feature>
<organism evidence="9 10">
    <name type="scientific">Fusarium oxysporum</name>
    <name type="common">Fusarium vascular wilt</name>
    <dbReference type="NCBI Taxonomy" id="5507"/>
    <lineage>
        <taxon>Eukaryota</taxon>
        <taxon>Fungi</taxon>
        <taxon>Dikarya</taxon>
        <taxon>Ascomycota</taxon>
        <taxon>Pezizomycotina</taxon>
        <taxon>Sordariomycetes</taxon>
        <taxon>Hypocreomycetidae</taxon>
        <taxon>Hypocreales</taxon>
        <taxon>Nectriaceae</taxon>
        <taxon>Fusarium</taxon>
        <taxon>Fusarium oxysporum species complex</taxon>
    </lineage>
</organism>
<evidence type="ECO:0000313" key="9">
    <source>
        <dbReference type="EMBL" id="KAF5263136.1"/>
    </source>
</evidence>
<dbReference type="InterPro" id="IPR027417">
    <property type="entry name" value="P-loop_NTPase"/>
</dbReference>
<keyword evidence="3" id="KW-0378">Hydrolase</keyword>
<accession>A0A8H5ELD1</accession>
<keyword evidence="4" id="KW-0347">Helicase</keyword>
<evidence type="ECO:0000259" key="7">
    <source>
        <dbReference type="Pfam" id="PF13086"/>
    </source>
</evidence>
<evidence type="ECO:0000256" key="2">
    <source>
        <dbReference type="ARBA" id="ARBA00022741"/>
    </source>
</evidence>
<dbReference type="InterPro" id="IPR041679">
    <property type="entry name" value="DNA2/NAM7-like_C"/>
</dbReference>
<evidence type="ECO:0000256" key="4">
    <source>
        <dbReference type="ARBA" id="ARBA00022806"/>
    </source>
</evidence>
<dbReference type="PANTHER" id="PTHR43788">
    <property type="entry name" value="DNA2/NAM7 HELICASE FAMILY MEMBER"/>
    <property type="match status" value="1"/>
</dbReference>
<evidence type="ECO:0000313" key="10">
    <source>
        <dbReference type="Proteomes" id="UP000558688"/>
    </source>
</evidence>
<keyword evidence="2" id="KW-0547">Nucleotide-binding</keyword>
<feature type="domain" description="DNA2/NAM7 helicase helicase" evidence="7">
    <location>
        <begin position="538"/>
        <end position="803"/>
    </location>
</feature>
<dbReference type="InterPro" id="IPR047187">
    <property type="entry name" value="SF1_C_Upf1"/>
</dbReference>
<dbReference type="GO" id="GO:0016787">
    <property type="term" value="F:hydrolase activity"/>
    <property type="evidence" value="ECO:0007669"/>
    <property type="project" value="UniProtKB-KW"/>
</dbReference>
<dbReference type="GO" id="GO:0043139">
    <property type="term" value="F:5'-3' DNA helicase activity"/>
    <property type="evidence" value="ECO:0007669"/>
    <property type="project" value="TreeGrafter"/>
</dbReference>
<feature type="domain" description="DNA2/NAM7 helicase-like C-terminal" evidence="8">
    <location>
        <begin position="831"/>
        <end position="1040"/>
    </location>
</feature>
<evidence type="ECO:0008006" key="11">
    <source>
        <dbReference type="Google" id="ProtNLM"/>
    </source>
</evidence>
<feature type="compositionally biased region" description="Polar residues" evidence="6">
    <location>
        <begin position="1"/>
        <end position="13"/>
    </location>
</feature>
<dbReference type="Pfam" id="PF13087">
    <property type="entry name" value="AAA_12"/>
    <property type="match status" value="1"/>
</dbReference>
<dbReference type="Gene3D" id="3.40.50.300">
    <property type="entry name" value="P-loop containing nucleotide triphosphate hydrolases"/>
    <property type="match status" value="2"/>
</dbReference>
<comment type="caution">
    <text evidence="9">The sequence shown here is derived from an EMBL/GenBank/DDBJ whole genome shotgun (WGS) entry which is preliminary data.</text>
</comment>
<dbReference type="Proteomes" id="UP000558688">
    <property type="component" value="Unassembled WGS sequence"/>
</dbReference>
<evidence type="ECO:0000256" key="5">
    <source>
        <dbReference type="ARBA" id="ARBA00022840"/>
    </source>
</evidence>